<feature type="transmembrane region" description="Helical" evidence="2">
    <location>
        <begin position="12"/>
        <end position="37"/>
    </location>
</feature>
<keyword evidence="2" id="KW-0812">Transmembrane</keyword>
<accession>A0ABS8BBB2</accession>
<feature type="coiled-coil region" evidence="1">
    <location>
        <begin position="137"/>
        <end position="181"/>
    </location>
</feature>
<evidence type="ECO:0000313" key="3">
    <source>
        <dbReference type="EMBL" id="MCB5181882.1"/>
    </source>
</evidence>
<keyword evidence="2" id="KW-0472">Membrane</keyword>
<gene>
    <name evidence="3" type="ORF">LG632_21175</name>
</gene>
<sequence>MFKQQKTPAPREWVLAILGAVTLGVAVLSVAVTYQILEPRFGVWAVPTVGALDALWCVFLATEILAGNHRARARRAQYAGLVLTILNAAIPTADLIMNRADGFELSVVLTPIAIAATKLAWWITLLALGRRTSASTRTRLDDKRREVADRLEEMEAEAAHRIELLRLATELEQQVAEAETEYRVSVLAVQQRMTEELHRQAEVTAQTVAAMTLPASVASIRLPELGQWTPAAPALPGTVQRDGRIGIGTQVSTTIDTPGETPSSTAAHPADRTVTLADLSAVAGVPVPMRGVTMSNEQIDVVLRHLRYSDDPPLSYRQAQQAFRRAGYRASGERVRLAWADLMANEDQLDEEDEDDRDDAAV</sequence>
<organism evidence="3 4">
    <name type="scientific">Streptomyces antimicrobicus</name>
    <dbReference type="NCBI Taxonomy" id="2883108"/>
    <lineage>
        <taxon>Bacteria</taxon>
        <taxon>Bacillati</taxon>
        <taxon>Actinomycetota</taxon>
        <taxon>Actinomycetes</taxon>
        <taxon>Kitasatosporales</taxon>
        <taxon>Streptomycetaceae</taxon>
        <taxon>Streptomyces</taxon>
    </lineage>
</organism>
<feature type="transmembrane region" description="Helical" evidence="2">
    <location>
        <begin position="108"/>
        <end position="129"/>
    </location>
</feature>
<keyword evidence="4" id="KW-1185">Reference proteome</keyword>
<comment type="caution">
    <text evidence="3">The sequence shown here is derived from an EMBL/GenBank/DDBJ whole genome shotgun (WGS) entry which is preliminary data.</text>
</comment>
<dbReference type="Proteomes" id="UP001199054">
    <property type="component" value="Unassembled WGS sequence"/>
</dbReference>
<reference evidence="3 4" key="1">
    <citation type="submission" date="2021-10" db="EMBL/GenBank/DDBJ databases">
        <title>Streptomyces sp. strain SMC 277, a novel streptomycete isolated from soil.</title>
        <authorList>
            <person name="Chanama M."/>
        </authorList>
    </citation>
    <scope>NUCLEOTIDE SEQUENCE [LARGE SCALE GENOMIC DNA]</scope>
    <source>
        <strain evidence="3 4">SMC 277</strain>
    </source>
</reference>
<protein>
    <submittedName>
        <fullName evidence="3">Uncharacterized protein</fullName>
    </submittedName>
</protein>
<evidence type="ECO:0000256" key="2">
    <source>
        <dbReference type="SAM" id="Phobius"/>
    </source>
</evidence>
<keyword evidence="2" id="KW-1133">Transmembrane helix</keyword>
<dbReference type="EMBL" id="JAJAUY010000094">
    <property type="protein sequence ID" value="MCB5181882.1"/>
    <property type="molecule type" value="Genomic_DNA"/>
</dbReference>
<proteinExistence type="predicted"/>
<name>A0ABS8BBB2_9ACTN</name>
<feature type="transmembrane region" description="Helical" evidence="2">
    <location>
        <begin position="78"/>
        <end position="96"/>
    </location>
</feature>
<evidence type="ECO:0000256" key="1">
    <source>
        <dbReference type="SAM" id="Coils"/>
    </source>
</evidence>
<evidence type="ECO:0000313" key="4">
    <source>
        <dbReference type="Proteomes" id="UP001199054"/>
    </source>
</evidence>
<dbReference type="RefSeq" id="WP_226728985.1">
    <property type="nucleotide sequence ID" value="NZ_JAJAUY010000094.1"/>
</dbReference>
<keyword evidence="1" id="KW-0175">Coiled coil</keyword>
<feature type="transmembrane region" description="Helical" evidence="2">
    <location>
        <begin position="43"/>
        <end position="66"/>
    </location>
</feature>